<organism evidence="2 3">
    <name type="scientific">Lymnaea stagnalis</name>
    <name type="common">Great pond snail</name>
    <name type="synonym">Helix stagnalis</name>
    <dbReference type="NCBI Taxonomy" id="6523"/>
    <lineage>
        <taxon>Eukaryota</taxon>
        <taxon>Metazoa</taxon>
        <taxon>Spiralia</taxon>
        <taxon>Lophotrochozoa</taxon>
        <taxon>Mollusca</taxon>
        <taxon>Gastropoda</taxon>
        <taxon>Heterobranchia</taxon>
        <taxon>Euthyneura</taxon>
        <taxon>Panpulmonata</taxon>
        <taxon>Hygrophila</taxon>
        <taxon>Lymnaeoidea</taxon>
        <taxon>Lymnaeidae</taxon>
        <taxon>Lymnaea</taxon>
    </lineage>
</organism>
<dbReference type="Proteomes" id="UP001497497">
    <property type="component" value="Unassembled WGS sequence"/>
</dbReference>
<dbReference type="AlphaFoldDB" id="A0AAV2HA75"/>
<feature type="compositionally biased region" description="Basic and acidic residues" evidence="1">
    <location>
        <begin position="82"/>
        <end position="93"/>
    </location>
</feature>
<keyword evidence="3" id="KW-1185">Reference proteome</keyword>
<protein>
    <submittedName>
        <fullName evidence="2">Uncharacterized protein</fullName>
    </submittedName>
</protein>
<proteinExistence type="predicted"/>
<comment type="caution">
    <text evidence="2">The sequence shown here is derived from an EMBL/GenBank/DDBJ whole genome shotgun (WGS) entry which is preliminary data.</text>
</comment>
<feature type="region of interest" description="Disordered" evidence="1">
    <location>
        <begin position="1"/>
        <end position="55"/>
    </location>
</feature>
<dbReference type="EMBL" id="CAXITT010000072">
    <property type="protein sequence ID" value="CAL1530615.1"/>
    <property type="molecule type" value="Genomic_DNA"/>
</dbReference>
<feature type="non-terminal residue" evidence="2">
    <location>
        <position position="128"/>
    </location>
</feature>
<feature type="compositionally biased region" description="Polar residues" evidence="1">
    <location>
        <begin position="13"/>
        <end position="55"/>
    </location>
</feature>
<gene>
    <name evidence="2" type="ORF">GSLYS_00004740001</name>
</gene>
<sequence length="128" mass="14042">ILSAFRPVAPLVNQHSNSCGTAQKQPSQLSKMDNSSHKNVTPRNHCSPSPITFSNDSQAFVMKSGQSVNYRDQGAIPKSGKHRESVPPSKDRSNLSWKNIPLPLSYNHTQSASNESEKKLPSKTIPFA</sequence>
<evidence type="ECO:0000313" key="2">
    <source>
        <dbReference type="EMBL" id="CAL1530615.1"/>
    </source>
</evidence>
<evidence type="ECO:0000313" key="3">
    <source>
        <dbReference type="Proteomes" id="UP001497497"/>
    </source>
</evidence>
<evidence type="ECO:0000256" key="1">
    <source>
        <dbReference type="SAM" id="MobiDB-lite"/>
    </source>
</evidence>
<reference evidence="2 3" key="1">
    <citation type="submission" date="2024-04" db="EMBL/GenBank/DDBJ databases">
        <authorList>
            <consortium name="Genoscope - CEA"/>
            <person name="William W."/>
        </authorList>
    </citation>
    <scope>NUCLEOTIDE SEQUENCE [LARGE SCALE GENOMIC DNA]</scope>
</reference>
<name>A0AAV2HA75_LYMST</name>
<feature type="region of interest" description="Disordered" evidence="1">
    <location>
        <begin position="71"/>
        <end position="128"/>
    </location>
</feature>
<feature type="non-terminal residue" evidence="2">
    <location>
        <position position="1"/>
    </location>
</feature>
<accession>A0AAV2HA75</accession>